<dbReference type="EMBL" id="ML994651">
    <property type="protein sequence ID" value="KAF2181869.1"/>
    <property type="molecule type" value="Genomic_DNA"/>
</dbReference>
<comment type="similarity">
    <text evidence="2">Belongs to the AB hydrolase superfamily. LDAH family.</text>
</comment>
<evidence type="ECO:0000256" key="2">
    <source>
        <dbReference type="ARBA" id="ARBA00008300"/>
    </source>
</evidence>
<reference evidence="6" key="1">
    <citation type="journal article" date="2020" name="Stud. Mycol.">
        <title>101 Dothideomycetes genomes: a test case for predicting lifestyles and emergence of pathogens.</title>
        <authorList>
            <person name="Haridas S."/>
            <person name="Albert R."/>
            <person name="Binder M."/>
            <person name="Bloem J."/>
            <person name="Labutti K."/>
            <person name="Salamov A."/>
            <person name="Andreopoulos B."/>
            <person name="Baker S."/>
            <person name="Barry K."/>
            <person name="Bills G."/>
            <person name="Bluhm B."/>
            <person name="Cannon C."/>
            <person name="Castanera R."/>
            <person name="Culley D."/>
            <person name="Daum C."/>
            <person name="Ezra D."/>
            <person name="Gonzalez J."/>
            <person name="Henrissat B."/>
            <person name="Kuo A."/>
            <person name="Liang C."/>
            <person name="Lipzen A."/>
            <person name="Lutzoni F."/>
            <person name="Magnuson J."/>
            <person name="Mondo S."/>
            <person name="Nolan M."/>
            <person name="Ohm R."/>
            <person name="Pangilinan J."/>
            <person name="Park H.-J."/>
            <person name="Ramirez L."/>
            <person name="Alfaro M."/>
            <person name="Sun H."/>
            <person name="Tritt A."/>
            <person name="Yoshinaga Y."/>
            <person name="Zwiers L.-H."/>
            <person name="Turgeon B."/>
            <person name="Goodwin S."/>
            <person name="Spatafora J."/>
            <person name="Crous P."/>
            <person name="Grigoriev I."/>
        </authorList>
    </citation>
    <scope>NUCLEOTIDE SEQUENCE</scope>
    <source>
        <strain evidence="6">CBS 207.26</strain>
    </source>
</reference>
<dbReference type="Proteomes" id="UP000800200">
    <property type="component" value="Unassembled WGS sequence"/>
</dbReference>
<keyword evidence="5" id="KW-0472">Membrane</keyword>
<dbReference type="PANTHER" id="PTHR13390:SF0">
    <property type="entry name" value="LIPID DROPLET-ASSOCIATED HYDROLASE"/>
    <property type="match status" value="1"/>
</dbReference>
<evidence type="ECO:0000256" key="1">
    <source>
        <dbReference type="ARBA" id="ARBA00004502"/>
    </source>
</evidence>
<protein>
    <recommendedName>
        <fullName evidence="8">Lipid droplet-associated hydrolase</fullName>
    </recommendedName>
</protein>
<gene>
    <name evidence="6" type="ORF">K469DRAFT_588844</name>
</gene>
<evidence type="ECO:0000313" key="6">
    <source>
        <dbReference type="EMBL" id="KAF2181869.1"/>
    </source>
</evidence>
<name>A0A6A6DUG1_9PEZI</name>
<dbReference type="OrthoDB" id="448051at2759"/>
<keyword evidence="4" id="KW-0378">Hydrolase</keyword>
<evidence type="ECO:0000313" key="7">
    <source>
        <dbReference type="Proteomes" id="UP000800200"/>
    </source>
</evidence>
<feature type="transmembrane region" description="Helical" evidence="5">
    <location>
        <begin position="183"/>
        <end position="208"/>
    </location>
</feature>
<evidence type="ECO:0008006" key="8">
    <source>
        <dbReference type="Google" id="ProtNLM"/>
    </source>
</evidence>
<organism evidence="6 7">
    <name type="scientific">Zopfia rhizophila CBS 207.26</name>
    <dbReference type="NCBI Taxonomy" id="1314779"/>
    <lineage>
        <taxon>Eukaryota</taxon>
        <taxon>Fungi</taxon>
        <taxon>Dikarya</taxon>
        <taxon>Ascomycota</taxon>
        <taxon>Pezizomycotina</taxon>
        <taxon>Dothideomycetes</taxon>
        <taxon>Dothideomycetes incertae sedis</taxon>
        <taxon>Zopfiaceae</taxon>
        <taxon>Zopfia</taxon>
    </lineage>
</organism>
<dbReference type="InterPro" id="IPR029058">
    <property type="entry name" value="AB_hydrolase_fold"/>
</dbReference>
<dbReference type="AlphaFoldDB" id="A0A6A6DUG1"/>
<keyword evidence="3" id="KW-0551">Lipid droplet</keyword>
<keyword evidence="7" id="KW-1185">Reference proteome</keyword>
<dbReference type="GO" id="GO:0016298">
    <property type="term" value="F:lipase activity"/>
    <property type="evidence" value="ECO:0007669"/>
    <property type="project" value="InterPro"/>
</dbReference>
<dbReference type="PANTHER" id="PTHR13390">
    <property type="entry name" value="LIPASE"/>
    <property type="match status" value="1"/>
</dbReference>
<dbReference type="Pfam" id="PF10230">
    <property type="entry name" value="LIDHydrolase"/>
    <property type="match status" value="1"/>
</dbReference>
<evidence type="ECO:0000256" key="4">
    <source>
        <dbReference type="ARBA" id="ARBA00022801"/>
    </source>
</evidence>
<sequence length="363" mass="40683">MDSSSLPSVIHIRDPRDPPAWQHLKHTYIIFFITGNPGLIEYYHAFLTHLYAILTSSSSSSVQFQVCGRSLAGFEVDGSGPSGLGDGPPYSLQDQIEHIGRALEFHESIERRRSGRTPRFILIGHSVGSYILLEIIRRTRKRALKDAESSVRIAGGICLFPTVTHIAKSQSGRRSRWLLRRSGFALFVSILAKSLTLVLPARLLAFLISALMSFPSDAATVTSSFIKSPGGVRQALQVLLLHYPYKGTNCVRHMARDEMNTITTDAWDTEIWGAAHPSLNPWPRPILRFLFARSDHWVANETRDELIKVRGANEAGDVEEWKPKMEIDEEEGWVHGFCISNIPVAEKVKGYIDDIVGRDLERP</sequence>
<dbReference type="InterPro" id="IPR019363">
    <property type="entry name" value="LDAH"/>
</dbReference>
<evidence type="ECO:0000256" key="5">
    <source>
        <dbReference type="SAM" id="Phobius"/>
    </source>
</evidence>
<dbReference type="Gene3D" id="3.40.50.1820">
    <property type="entry name" value="alpha/beta hydrolase"/>
    <property type="match status" value="1"/>
</dbReference>
<accession>A0A6A6DUG1</accession>
<keyword evidence="5" id="KW-1133">Transmembrane helix</keyword>
<proteinExistence type="inferred from homology"/>
<keyword evidence="5" id="KW-0812">Transmembrane</keyword>
<dbReference type="GO" id="GO:0005811">
    <property type="term" value="C:lipid droplet"/>
    <property type="evidence" value="ECO:0007669"/>
    <property type="project" value="UniProtKB-SubCell"/>
</dbReference>
<dbReference type="GO" id="GO:0019915">
    <property type="term" value="P:lipid storage"/>
    <property type="evidence" value="ECO:0007669"/>
    <property type="project" value="InterPro"/>
</dbReference>
<comment type="subcellular location">
    <subcellularLocation>
        <location evidence="1">Lipid droplet</location>
    </subcellularLocation>
</comment>
<evidence type="ECO:0000256" key="3">
    <source>
        <dbReference type="ARBA" id="ARBA00022677"/>
    </source>
</evidence>
<dbReference type="SUPFAM" id="SSF53474">
    <property type="entry name" value="alpha/beta-Hydrolases"/>
    <property type="match status" value="1"/>
</dbReference>